<evidence type="ECO:0000256" key="2">
    <source>
        <dbReference type="SAM" id="Phobius"/>
    </source>
</evidence>
<gene>
    <name evidence="3" type="ORF">PFL1_03778</name>
</gene>
<feature type="transmembrane region" description="Helical" evidence="2">
    <location>
        <begin position="92"/>
        <end position="113"/>
    </location>
</feature>
<feature type="compositionally biased region" description="Pro residues" evidence="1">
    <location>
        <begin position="121"/>
        <end position="134"/>
    </location>
</feature>
<proteinExistence type="predicted"/>
<dbReference type="EMBL" id="KE361634">
    <property type="protein sequence ID" value="EPQ28475.1"/>
    <property type="molecule type" value="Genomic_DNA"/>
</dbReference>
<organism evidence="3 4">
    <name type="scientific">Pseudozyma flocculosa PF-1</name>
    <dbReference type="NCBI Taxonomy" id="1277687"/>
    <lineage>
        <taxon>Eukaryota</taxon>
        <taxon>Fungi</taxon>
        <taxon>Dikarya</taxon>
        <taxon>Basidiomycota</taxon>
        <taxon>Ustilaginomycotina</taxon>
        <taxon>Ustilaginomycetes</taxon>
        <taxon>Ustilaginales</taxon>
        <taxon>Ustilaginaceae</taxon>
        <taxon>Pseudozyma</taxon>
    </lineage>
</organism>
<dbReference type="Proteomes" id="UP000053664">
    <property type="component" value="Unassembled WGS sequence"/>
</dbReference>
<evidence type="ECO:0000313" key="3">
    <source>
        <dbReference type="EMBL" id="EPQ28475.1"/>
    </source>
</evidence>
<feature type="region of interest" description="Disordered" evidence="1">
    <location>
        <begin position="118"/>
        <end position="141"/>
    </location>
</feature>
<dbReference type="RefSeq" id="XP_007879493.1">
    <property type="nucleotide sequence ID" value="XM_007881302.1"/>
</dbReference>
<feature type="compositionally biased region" description="Acidic residues" evidence="1">
    <location>
        <begin position="28"/>
        <end position="48"/>
    </location>
</feature>
<evidence type="ECO:0000313" key="4">
    <source>
        <dbReference type="Proteomes" id="UP000053664"/>
    </source>
</evidence>
<dbReference type="KEGG" id="pfp:PFL1_03778"/>
<keyword evidence="2" id="KW-0472">Membrane</keyword>
<feature type="compositionally biased region" description="Basic and acidic residues" evidence="1">
    <location>
        <begin position="1"/>
        <end position="27"/>
    </location>
</feature>
<name>A0A061H8X7_9BASI</name>
<evidence type="ECO:0000256" key="1">
    <source>
        <dbReference type="SAM" id="MobiDB-lite"/>
    </source>
</evidence>
<dbReference type="AlphaFoldDB" id="A0A061H8X7"/>
<accession>A0A061H8X7</accession>
<feature type="region of interest" description="Disordered" evidence="1">
    <location>
        <begin position="1"/>
        <end position="90"/>
    </location>
</feature>
<reference evidence="3 4" key="1">
    <citation type="journal article" date="2013" name="Plant Cell">
        <title>The transition from a phytopathogenic smut ancestor to an anamorphic biocontrol agent deciphered by comparative whole-genome analysis.</title>
        <authorList>
            <person name="Lefebvre F."/>
            <person name="Joly D.L."/>
            <person name="Labbe C."/>
            <person name="Teichmann B."/>
            <person name="Linning R."/>
            <person name="Belzile F."/>
            <person name="Bakkeren G."/>
            <person name="Belanger R.R."/>
        </authorList>
    </citation>
    <scope>NUCLEOTIDE SEQUENCE [LARGE SCALE GENOMIC DNA]</scope>
    <source>
        <strain evidence="3 4">PF-1</strain>
    </source>
</reference>
<feature type="compositionally biased region" description="Acidic residues" evidence="1">
    <location>
        <begin position="58"/>
        <end position="67"/>
    </location>
</feature>
<keyword evidence="2" id="KW-0812">Transmembrane</keyword>
<dbReference type="GeneID" id="19317886"/>
<dbReference type="HOGENOM" id="CLU_1826121_0_0_1"/>
<keyword evidence="2" id="KW-1133">Transmembrane helix</keyword>
<sequence length="141" mass="15918">MRRRGRDEHEGRDYRQKKGNEVIQHDSADDEWQDTDGDDDEDLFEDSFDFLGHSGAESESDDDDGDGNDNMLDSRSGDGGQKAAGASRPTRYVELPALLTILVAYWSQVWMAFWRSKSAPIPVPRPTTPPPPPSRQRHAYP</sequence>
<protein>
    <submittedName>
        <fullName evidence="3">Uncharacterized protein</fullName>
    </submittedName>
</protein>